<dbReference type="PROSITE" id="PS51186">
    <property type="entry name" value="GNAT"/>
    <property type="match status" value="1"/>
</dbReference>
<comment type="caution">
    <text evidence="2">The sequence shown here is derived from an EMBL/GenBank/DDBJ whole genome shotgun (WGS) entry which is preliminary data.</text>
</comment>
<dbReference type="GO" id="GO:0008080">
    <property type="term" value="F:N-acetyltransferase activity"/>
    <property type="evidence" value="ECO:0007669"/>
    <property type="project" value="InterPro"/>
</dbReference>
<evidence type="ECO:0000256" key="1">
    <source>
        <dbReference type="ARBA" id="ARBA00022679"/>
    </source>
</evidence>
<dbReference type="CDD" id="cd04301">
    <property type="entry name" value="NAT_SF"/>
    <property type="match status" value="1"/>
</dbReference>
<evidence type="ECO:0000313" key="2">
    <source>
        <dbReference type="EMBL" id="KJY70498.1"/>
    </source>
</evidence>
<dbReference type="EMBL" id="JXXR01000017">
    <property type="protein sequence ID" value="KJY70498.1"/>
    <property type="molecule type" value="Genomic_DNA"/>
</dbReference>
<dbReference type="AlphaFoldDB" id="A0A7Y4BKH1"/>
<dbReference type="GeneID" id="93942332"/>
<dbReference type="InterPro" id="IPR050769">
    <property type="entry name" value="NAT_camello-type"/>
</dbReference>
<dbReference type="Pfam" id="PF13508">
    <property type="entry name" value="Acetyltransf_7"/>
    <property type="match status" value="1"/>
</dbReference>
<keyword evidence="1 2" id="KW-0808">Transferase</keyword>
<dbReference type="InterPro" id="IPR000182">
    <property type="entry name" value="GNAT_dom"/>
</dbReference>
<name>A0A7Y4BKH1_9VIBR</name>
<proteinExistence type="predicted"/>
<protein>
    <submittedName>
        <fullName evidence="2">GCN5 family acetyltransferase</fullName>
    </submittedName>
</protein>
<dbReference type="PANTHER" id="PTHR13947">
    <property type="entry name" value="GNAT FAMILY N-ACETYLTRANSFERASE"/>
    <property type="match status" value="1"/>
</dbReference>
<dbReference type="Gene3D" id="3.40.630.30">
    <property type="match status" value="1"/>
</dbReference>
<sequence length="149" mass="17141">MKYKQIAPEHVPVPLLLEADPSEENIQSYLSKSQCFVAEDDEGKFIGVMVMLPRSQSLVELMNASVLPTFHGRGIGSHLLEFALRKLKSSGVKRVELGTGCFGYQLKFYQRLGFRVDLVWKDHFLNHYPEPIFEDGIQHKDMLRLYLEL</sequence>
<dbReference type="RefSeq" id="WP_045986716.1">
    <property type="nucleotide sequence ID" value="NZ_CP063051.1"/>
</dbReference>
<reference evidence="2" key="1">
    <citation type="journal article" date="2015" name="BMC Genomics">
        <title>Genome mining reveals unlocked bioactive potential of marine Gram-negative bacteria.</title>
        <authorList>
            <person name="Machado H."/>
            <person name="Sonnenschein E.C."/>
            <person name="Melchiorsen J."/>
            <person name="Gram L."/>
        </authorList>
    </citation>
    <scope>NUCLEOTIDE SEQUENCE</scope>
    <source>
        <strain evidence="2">S2052</strain>
    </source>
</reference>
<dbReference type="InterPro" id="IPR016181">
    <property type="entry name" value="Acyl_CoA_acyltransferase"/>
</dbReference>
<accession>A0A7Y4BKH1</accession>
<dbReference type="PANTHER" id="PTHR13947:SF37">
    <property type="entry name" value="LD18367P"/>
    <property type="match status" value="1"/>
</dbReference>
<organism evidence="2">
    <name type="scientific">Vibrio coralliilyticus</name>
    <dbReference type="NCBI Taxonomy" id="190893"/>
    <lineage>
        <taxon>Bacteria</taxon>
        <taxon>Pseudomonadati</taxon>
        <taxon>Pseudomonadota</taxon>
        <taxon>Gammaproteobacteria</taxon>
        <taxon>Vibrionales</taxon>
        <taxon>Vibrionaceae</taxon>
        <taxon>Vibrio</taxon>
    </lineage>
</organism>
<gene>
    <name evidence="2" type="ORF">TW71_16665</name>
</gene>
<dbReference type="SUPFAM" id="SSF55729">
    <property type="entry name" value="Acyl-CoA N-acyltransferases (Nat)"/>
    <property type="match status" value="1"/>
</dbReference>